<dbReference type="FunFam" id="2.60.40.10:FF:000599">
    <property type="entry name" value="obscurin isoform X3"/>
    <property type="match status" value="1"/>
</dbReference>
<dbReference type="SMART" id="SM00406">
    <property type="entry name" value="IGv"/>
    <property type="match status" value="12"/>
</dbReference>
<dbReference type="InterPro" id="IPR013098">
    <property type="entry name" value="Ig_I-set"/>
</dbReference>
<dbReference type="Ensembl" id="ENSMNET00000058392.1">
    <property type="protein sequence ID" value="ENSMNEP00000033945.1"/>
    <property type="gene ID" value="ENSMNEG00000039875.1"/>
</dbReference>
<dbReference type="FunFam" id="2.60.40.10:FF:000421">
    <property type="entry name" value="LOW QUALITY PROTEIN: obscurin"/>
    <property type="match status" value="2"/>
</dbReference>
<keyword evidence="13" id="KW-0547">Nucleotide-binding</keyword>
<feature type="domain" description="Ig-like" evidence="28">
    <location>
        <begin position="3489"/>
        <end position="3572"/>
    </location>
</feature>
<keyword evidence="19" id="KW-0539">Nucleus</keyword>
<feature type="domain" description="Ig-like" evidence="28">
    <location>
        <begin position="2619"/>
        <end position="2717"/>
    </location>
</feature>
<feature type="region of interest" description="Disordered" evidence="25">
    <location>
        <begin position="5498"/>
        <end position="5540"/>
    </location>
</feature>
<dbReference type="PANTHER" id="PTHR35971:SF4">
    <property type="entry name" value="OBSCURIN"/>
    <property type="match status" value="1"/>
</dbReference>
<dbReference type="InterPro" id="IPR007110">
    <property type="entry name" value="Ig-like_dom"/>
</dbReference>
<evidence type="ECO:0000256" key="23">
    <source>
        <dbReference type="PROSITE-ProRule" id="PRU00192"/>
    </source>
</evidence>
<dbReference type="SMART" id="SM00060">
    <property type="entry name" value="FN3"/>
    <property type="match status" value="2"/>
</dbReference>
<feature type="region of interest" description="Disordered" evidence="25">
    <location>
        <begin position="6179"/>
        <end position="6234"/>
    </location>
</feature>
<feature type="domain" description="Ig-like" evidence="28">
    <location>
        <begin position="701"/>
        <end position="778"/>
    </location>
</feature>
<feature type="domain" description="Ig-like" evidence="28">
    <location>
        <begin position="4020"/>
        <end position="4112"/>
    </location>
</feature>
<feature type="domain" description="Fibronectin type-III" evidence="29">
    <location>
        <begin position="515"/>
        <end position="612"/>
    </location>
</feature>
<evidence type="ECO:0000256" key="19">
    <source>
        <dbReference type="ARBA" id="ARBA00023242"/>
    </source>
</evidence>
<dbReference type="FunFam" id="2.60.40.10:FF:000903">
    <property type="entry name" value="obscurin isoform X6"/>
    <property type="match status" value="1"/>
</dbReference>
<dbReference type="GeneTree" id="ENSGT00940000154756"/>
<feature type="domain" description="Ig-like" evidence="28">
    <location>
        <begin position="3082"/>
        <end position="3154"/>
    </location>
</feature>
<dbReference type="InterPro" id="IPR000219">
    <property type="entry name" value="DH_dom"/>
</dbReference>
<proteinExistence type="inferred from homology"/>
<dbReference type="FunFam" id="2.60.40.10:FF:000050">
    <property type="entry name" value="Titin isoform B"/>
    <property type="match status" value="2"/>
</dbReference>
<dbReference type="CDD" id="cd00096">
    <property type="entry name" value="Ig"/>
    <property type="match status" value="4"/>
</dbReference>
<dbReference type="InterPro" id="IPR035899">
    <property type="entry name" value="DBL_dom_sf"/>
</dbReference>
<evidence type="ECO:0000256" key="15">
    <source>
        <dbReference type="ARBA" id="ARBA00022840"/>
    </source>
</evidence>
<feature type="region of interest" description="Disordered" evidence="25">
    <location>
        <begin position="4777"/>
        <end position="4812"/>
    </location>
</feature>
<dbReference type="InterPro" id="IPR052385">
    <property type="entry name" value="Obscurin/Obscurin-like_Reg"/>
</dbReference>
<dbReference type="GO" id="GO:0005516">
    <property type="term" value="F:calmodulin binding"/>
    <property type="evidence" value="ECO:0007669"/>
    <property type="project" value="UniProtKB-KW"/>
</dbReference>
<dbReference type="SMART" id="SM00233">
    <property type="entry name" value="PH"/>
    <property type="match status" value="1"/>
</dbReference>
<feature type="domain" description="Ig-like" evidence="28">
    <location>
        <begin position="1713"/>
        <end position="1805"/>
    </location>
</feature>
<feature type="domain" description="Ig-like" evidence="28">
    <location>
        <begin position="1893"/>
        <end position="1979"/>
    </location>
</feature>
<feature type="domain" description="Ig-like" evidence="28">
    <location>
        <begin position="2813"/>
        <end position="2895"/>
    </location>
</feature>
<feature type="domain" description="Ig-like" evidence="28">
    <location>
        <begin position="236"/>
        <end position="322"/>
    </location>
</feature>
<feature type="domain" description="Ig-like" evidence="28">
    <location>
        <begin position="4576"/>
        <end position="4647"/>
    </location>
</feature>
<evidence type="ECO:0000256" key="8">
    <source>
        <dbReference type="ARBA" id="ARBA00022527"/>
    </source>
</evidence>
<feature type="domain" description="Ig-like" evidence="28">
    <location>
        <begin position="4851"/>
        <end position="4942"/>
    </location>
</feature>
<evidence type="ECO:0000256" key="9">
    <source>
        <dbReference type="ARBA" id="ARBA00022553"/>
    </source>
</evidence>
<feature type="domain" description="Ig-like" evidence="28">
    <location>
        <begin position="5342"/>
        <end position="5411"/>
    </location>
</feature>
<dbReference type="SUPFAM" id="SSF50729">
    <property type="entry name" value="PH domain-like"/>
    <property type="match status" value="1"/>
</dbReference>
<dbReference type="PROSITE" id="PS50002">
    <property type="entry name" value="SH3"/>
    <property type="match status" value="1"/>
</dbReference>
<dbReference type="Bgee" id="ENSMNEG00000039875">
    <property type="expression patterns" value="Expressed in skeletal muscle tissue and 5 other cell types or tissues"/>
</dbReference>
<feature type="domain" description="Ig-like" evidence="28">
    <location>
        <begin position="1172"/>
        <end position="1243"/>
    </location>
</feature>
<dbReference type="PROSITE" id="PS50096">
    <property type="entry name" value="IQ"/>
    <property type="match status" value="1"/>
</dbReference>
<dbReference type="Pfam" id="PF07679">
    <property type="entry name" value="I-set"/>
    <property type="match status" value="48"/>
</dbReference>
<dbReference type="InterPro" id="IPR003599">
    <property type="entry name" value="Ig_sub"/>
</dbReference>
<evidence type="ECO:0000256" key="6">
    <source>
        <dbReference type="ARBA" id="ARBA00022443"/>
    </source>
</evidence>
<dbReference type="CDD" id="cd23767">
    <property type="entry name" value="IQCD"/>
    <property type="match status" value="1"/>
</dbReference>
<feature type="domain" description="Ig-like" evidence="28">
    <location>
        <begin position="5079"/>
        <end position="5168"/>
    </location>
</feature>
<evidence type="ECO:0000259" key="27">
    <source>
        <dbReference type="PROSITE" id="PS50010"/>
    </source>
</evidence>
<feature type="domain" description="Ig-like" evidence="28">
    <location>
        <begin position="886"/>
        <end position="964"/>
    </location>
</feature>
<keyword evidence="6 23" id="KW-0728">SH3 domain</keyword>
<dbReference type="SMART" id="SM00325">
    <property type="entry name" value="RhoGEF"/>
    <property type="match status" value="1"/>
</dbReference>
<evidence type="ECO:0000256" key="17">
    <source>
        <dbReference type="ARBA" id="ARBA00022860"/>
    </source>
</evidence>
<dbReference type="PROSITE" id="PS50010">
    <property type="entry name" value="DH_2"/>
    <property type="match status" value="1"/>
</dbReference>
<keyword evidence="10" id="KW-0808">Transferase</keyword>
<dbReference type="GO" id="GO:0046872">
    <property type="term" value="F:metal ion binding"/>
    <property type="evidence" value="ECO:0007669"/>
    <property type="project" value="UniProtKB-KW"/>
</dbReference>
<dbReference type="FunFam" id="2.60.40.10:FF:000109">
    <property type="entry name" value="obscurin isoform X5"/>
    <property type="match status" value="6"/>
</dbReference>
<evidence type="ECO:0000256" key="12">
    <source>
        <dbReference type="ARBA" id="ARBA00022737"/>
    </source>
</evidence>
<keyword evidence="14" id="KW-0418">Kinase</keyword>
<dbReference type="InterPro" id="IPR036116">
    <property type="entry name" value="FN3_sf"/>
</dbReference>
<feature type="domain" description="Ig-like" evidence="28">
    <location>
        <begin position="3842"/>
        <end position="3925"/>
    </location>
</feature>
<dbReference type="FunFam" id="2.60.40.10:FF:000523">
    <property type="entry name" value="obscurin isoform X4"/>
    <property type="match status" value="1"/>
</dbReference>
<dbReference type="CDD" id="cd20971">
    <property type="entry name" value="IgI_1_Titin-A168_like"/>
    <property type="match status" value="1"/>
</dbReference>
<feature type="domain" description="Ig-like" evidence="28">
    <location>
        <begin position="4200"/>
        <end position="4289"/>
    </location>
</feature>
<dbReference type="FunFam" id="2.60.40.10:FF:001055">
    <property type="entry name" value="Obscurin, cytoskeletal calmodulin and titin-interacting RhoGEF"/>
    <property type="match status" value="1"/>
</dbReference>
<keyword evidence="7" id="KW-0963">Cytoplasm</keyword>
<comment type="similarity">
    <text evidence="4">Belongs to the protein kinase superfamily. CAMK Ser/Thr protein kinase family.</text>
</comment>
<feature type="domain" description="Ig-like" evidence="28">
    <location>
        <begin position="3665"/>
        <end position="3748"/>
    </location>
</feature>
<dbReference type="FunFam" id="2.60.40.10:FF:001103">
    <property type="entry name" value="Obscurin, cytoskeletal calmodulin and titin-interacting RhoGEF"/>
    <property type="match status" value="1"/>
</dbReference>
<dbReference type="FunFam" id="2.60.40.10:FF:001054">
    <property type="entry name" value="Obscurin, cytoskeletal calmodulin and titin-interacting RhoGEF"/>
    <property type="match status" value="1"/>
</dbReference>
<dbReference type="Pfam" id="PF00612">
    <property type="entry name" value="IQ"/>
    <property type="match status" value="1"/>
</dbReference>
<dbReference type="Proteomes" id="UP000233120">
    <property type="component" value="Unassembled WGS sequence"/>
</dbReference>
<reference evidence="30" key="1">
    <citation type="submission" date="2025-08" db="UniProtKB">
        <authorList>
            <consortium name="Ensembl"/>
        </authorList>
    </citation>
    <scope>IDENTIFICATION</scope>
</reference>
<dbReference type="Pfam" id="PF00621">
    <property type="entry name" value="RhoGEF"/>
    <property type="match status" value="1"/>
</dbReference>
<dbReference type="InterPro" id="IPR036028">
    <property type="entry name" value="SH3-like_dom_sf"/>
</dbReference>
<dbReference type="Gene3D" id="2.30.30.40">
    <property type="entry name" value="SH3 Domains"/>
    <property type="match status" value="1"/>
</dbReference>
<dbReference type="CDD" id="cd12025">
    <property type="entry name" value="SH3_Obscurin_like"/>
    <property type="match status" value="1"/>
</dbReference>
<keyword evidence="20" id="KW-0393">Immunoglobulin domain</keyword>
<comment type="cofactor">
    <cofactor evidence="1">
        <name>Mg(2+)</name>
        <dbReference type="ChEBI" id="CHEBI:18420"/>
    </cofactor>
</comment>
<evidence type="ECO:0000256" key="5">
    <source>
        <dbReference type="ARBA" id="ARBA00012513"/>
    </source>
</evidence>
<dbReference type="FunFam" id="2.60.40.10:FF:001652">
    <property type="entry name" value="Uncharacterized protein"/>
    <property type="match status" value="1"/>
</dbReference>
<feature type="domain" description="DH" evidence="27">
    <location>
        <begin position="5637"/>
        <end position="5821"/>
    </location>
</feature>
<dbReference type="FunFam" id="2.60.40.10:FF:000917">
    <property type="entry name" value="Obscurin, cytoskeletal calmodulin and titin-interacting RhoGEF"/>
    <property type="match status" value="1"/>
</dbReference>
<dbReference type="InterPro" id="IPR001849">
    <property type="entry name" value="PH_domain"/>
</dbReference>
<gene>
    <name evidence="30" type="primary">OBSCN</name>
</gene>
<accession>A0A2K6DDF5</accession>
<evidence type="ECO:0000256" key="20">
    <source>
        <dbReference type="ARBA" id="ARBA00023319"/>
    </source>
</evidence>
<name>A0A2K6DDF5_MACNE</name>
<evidence type="ECO:0000256" key="10">
    <source>
        <dbReference type="ARBA" id="ARBA00022679"/>
    </source>
</evidence>
<evidence type="ECO:0000256" key="18">
    <source>
        <dbReference type="ARBA" id="ARBA00023157"/>
    </source>
</evidence>
<keyword evidence="9" id="KW-0597">Phosphoprotein</keyword>
<dbReference type="FunFam" id="2.60.40.10:FF:000771">
    <property type="entry name" value="Obscurin, cytoskeletal calmodulin and titin-interacting RhoGEF"/>
    <property type="match status" value="1"/>
</dbReference>
<dbReference type="GO" id="GO:0005634">
    <property type="term" value="C:nucleus"/>
    <property type="evidence" value="ECO:0007669"/>
    <property type="project" value="UniProtKB-SubCell"/>
</dbReference>
<feature type="region of interest" description="Disordered" evidence="25">
    <location>
        <begin position="6278"/>
        <end position="6313"/>
    </location>
</feature>
<dbReference type="FunFam" id="2.60.40.10:FF:001136">
    <property type="entry name" value="Obscurin, cytoskeletal calmodulin and titin-interacting RhoGEF"/>
    <property type="match status" value="1"/>
</dbReference>
<dbReference type="InterPro" id="IPR013106">
    <property type="entry name" value="Ig_V-set"/>
</dbReference>
<dbReference type="Pfam" id="PF22697">
    <property type="entry name" value="SOS1_NGEF_PH"/>
    <property type="match status" value="1"/>
</dbReference>
<feature type="region of interest" description="Disordered" evidence="25">
    <location>
        <begin position="4700"/>
        <end position="4736"/>
    </location>
</feature>
<evidence type="ECO:0000256" key="11">
    <source>
        <dbReference type="ARBA" id="ARBA00022723"/>
    </source>
</evidence>
<dbReference type="SUPFAM" id="SSF48726">
    <property type="entry name" value="Immunoglobulin"/>
    <property type="match status" value="54"/>
</dbReference>
<feature type="domain" description="Ig-like" evidence="28">
    <location>
        <begin position="1343"/>
        <end position="1429"/>
    </location>
</feature>
<evidence type="ECO:0000256" key="16">
    <source>
        <dbReference type="ARBA" id="ARBA00022842"/>
    </source>
</evidence>
<dbReference type="InterPro" id="IPR001452">
    <property type="entry name" value="SH3_domain"/>
</dbReference>
<keyword evidence="16" id="KW-0460">Magnesium</keyword>
<dbReference type="InterPro" id="IPR011993">
    <property type="entry name" value="PH-like_dom_sf"/>
</dbReference>
<dbReference type="PROSITE" id="PS50853">
    <property type="entry name" value="FN3"/>
    <property type="match status" value="2"/>
</dbReference>
<dbReference type="SUPFAM" id="SSF50044">
    <property type="entry name" value="SH3-domain"/>
    <property type="match status" value="1"/>
</dbReference>
<evidence type="ECO:0000256" key="14">
    <source>
        <dbReference type="ARBA" id="ARBA00022777"/>
    </source>
</evidence>
<protein>
    <recommendedName>
        <fullName evidence="5">non-specific serine/threonine protein kinase</fullName>
        <ecNumber evidence="5">2.7.11.1</ecNumber>
    </recommendedName>
</protein>
<dbReference type="FunFam" id="2.60.40.10:FF:000747">
    <property type="entry name" value="obscurin isoform X6"/>
    <property type="match status" value="1"/>
</dbReference>
<dbReference type="SMART" id="SM00015">
    <property type="entry name" value="IQ"/>
    <property type="match status" value="1"/>
</dbReference>
<dbReference type="FunFam" id="2.60.40.10:FF:000989">
    <property type="entry name" value="Obscurin, cytoskeletal calmodulin and titin-interacting RhoGEF"/>
    <property type="match status" value="1"/>
</dbReference>
<feature type="domain" description="Ig-like" evidence="28">
    <location>
        <begin position="2907"/>
        <end position="2986"/>
    </location>
</feature>
<feature type="region of interest" description="Disordered" evidence="25">
    <location>
        <begin position="228"/>
        <end position="247"/>
    </location>
</feature>
<evidence type="ECO:0000256" key="4">
    <source>
        <dbReference type="ARBA" id="ARBA00006692"/>
    </source>
</evidence>
<dbReference type="FunFam" id="2.60.40.10:FF:000979">
    <property type="entry name" value="Obscurin, cytoskeletal calmodulin and titin-interacting RhoGEF"/>
    <property type="match status" value="1"/>
</dbReference>
<feature type="domain" description="Ig-like" evidence="28">
    <location>
        <begin position="10"/>
        <end position="100"/>
    </location>
</feature>
<feature type="domain" description="Ig-like" evidence="28">
    <location>
        <begin position="978"/>
        <end position="1056"/>
    </location>
</feature>
<feature type="domain" description="Ig-like" evidence="28">
    <location>
        <begin position="3401"/>
        <end position="3484"/>
    </location>
</feature>
<dbReference type="FunFam" id="2.60.40.10:FF:000652">
    <property type="entry name" value="obscurin isoform X3"/>
    <property type="match status" value="1"/>
</dbReference>
<organism evidence="30 31">
    <name type="scientific">Macaca nemestrina</name>
    <name type="common">Pig-tailed macaque</name>
    <dbReference type="NCBI Taxonomy" id="9545"/>
    <lineage>
        <taxon>Eukaryota</taxon>
        <taxon>Metazoa</taxon>
        <taxon>Chordata</taxon>
        <taxon>Craniata</taxon>
        <taxon>Vertebrata</taxon>
        <taxon>Euteleostomi</taxon>
        <taxon>Mammalia</taxon>
        <taxon>Eutheria</taxon>
        <taxon>Euarchontoglires</taxon>
        <taxon>Primates</taxon>
        <taxon>Haplorrhini</taxon>
        <taxon>Catarrhini</taxon>
        <taxon>Cercopithecidae</taxon>
        <taxon>Cercopithecinae</taxon>
        <taxon>Macaca</taxon>
    </lineage>
</organism>
<feature type="domain" description="Ig-like" evidence="28">
    <location>
        <begin position="3577"/>
        <end position="3660"/>
    </location>
</feature>
<dbReference type="InterPro" id="IPR036179">
    <property type="entry name" value="Ig-like_dom_sf"/>
</dbReference>
<dbReference type="FunFam" id="2.60.40.10:FF:000075">
    <property type="entry name" value="Obscurin, cytoskeletal calmodulin and titin-interacting RhoGEF"/>
    <property type="match status" value="8"/>
</dbReference>
<evidence type="ECO:0000256" key="3">
    <source>
        <dbReference type="ARBA" id="ARBA00004496"/>
    </source>
</evidence>
<feature type="domain" description="Ig-like" evidence="28">
    <location>
        <begin position="1619"/>
        <end position="1697"/>
    </location>
</feature>
<dbReference type="EC" id="2.7.11.1" evidence="5"/>
<evidence type="ECO:0000256" key="21">
    <source>
        <dbReference type="ARBA" id="ARBA00047899"/>
    </source>
</evidence>
<evidence type="ECO:0000256" key="7">
    <source>
        <dbReference type="ARBA" id="ARBA00022490"/>
    </source>
</evidence>
<reference evidence="30" key="2">
    <citation type="submission" date="2025-09" db="UniProtKB">
        <authorList>
            <consortium name="Ensembl"/>
        </authorList>
    </citation>
    <scope>IDENTIFICATION</scope>
</reference>
<feature type="region of interest" description="Disordered" evidence="25">
    <location>
        <begin position="2210"/>
        <end position="2234"/>
    </location>
</feature>
<dbReference type="FunFam" id="2.60.40.10:FF:000841">
    <property type="entry name" value="obscurin isoform X4"/>
    <property type="match status" value="1"/>
</dbReference>
<dbReference type="GO" id="GO:0005085">
    <property type="term" value="F:guanyl-nucleotide exchange factor activity"/>
    <property type="evidence" value="ECO:0007669"/>
    <property type="project" value="InterPro"/>
</dbReference>
<dbReference type="FunFam" id="1.20.900.10:FF:000027">
    <property type="entry name" value="Obscurin, cytoskeletal calmodulin and titin-interacting RhoGEF"/>
    <property type="match status" value="1"/>
</dbReference>
<dbReference type="PROSITE" id="PS50835">
    <property type="entry name" value="IG_LIKE"/>
    <property type="match status" value="42"/>
</dbReference>
<keyword evidence="31" id="KW-1185">Reference proteome</keyword>
<feature type="domain" description="SH3" evidence="26">
    <location>
        <begin position="5544"/>
        <end position="5611"/>
    </location>
</feature>
<dbReference type="Pfam" id="PF00041">
    <property type="entry name" value="fn3"/>
    <property type="match status" value="2"/>
</dbReference>
<dbReference type="FunFam" id="2.60.40.10:FF:000773">
    <property type="entry name" value="obscurin isoform X4"/>
    <property type="match status" value="1"/>
</dbReference>
<dbReference type="FunFam" id="2.60.40.10:FF:000837">
    <property type="entry name" value="Obscurin, cytoskeletal calmodulin and titin-interacting RhoGEF"/>
    <property type="match status" value="1"/>
</dbReference>
<dbReference type="CDD" id="cd00063">
    <property type="entry name" value="FN3"/>
    <property type="match status" value="2"/>
</dbReference>
<feature type="domain" description="Ig-like" evidence="28">
    <location>
        <begin position="3753"/>
        <end position="3836"/>
    </location>
</feature>
<evidence type="ECO:0000259" key="26">
    <source>
        <dbReference type="PROSITE" id="PS50002"/>
    </source>
</evidence>
<keyword evidence="8" id="KW-0723">Serine/threonine-protein kinase</keyword>
<dbReference type="FunFam" id="2.60.40.10:FF:000707">
    <property type="entry name" value="Obscurin, cytoskeletal calmodulin and titin-interacting RhoGEF"/>
    <property type="match status" value="1"/>
</dbReference>
<evidence type="ECO:0000256" key="1">
    <source>
        <dbReference type="ARBA" id="ARBA00001946"/>
    </source>
</evidence>
<feature type="domain" description="Ig-like" evidence="28">
    <location>
        <begin position="2276"/>
        <end position="2367"/>
    </location>
</feature>
<comment type="catalytic activity">
    <reaction evidence="22">
        <text>L-seryl-[protein] + ATP = O-phospho-L-seryl-[protein] + ADP + H(+)</text>
        <dbReference type="Rhea" id="RHEA:17989"/>
        <dbReference type="Rhea" id="RHEA-COMP:9863"/>
        <dbReference type="Rhea" id="RHEA-COMP:11604"/>
        <dbReference type="ChEBI" id="CHEBI:15378"/>
        <dbReference type="ChEBI" id="CHEBI:29999"/>
        <dbReference type="ChEBI" id="CHEBI:30616"/>
        <dbReference type="ChEBI" id="CHEBI:83421"/>
        <dbReference type="ChEBI" id="CHEBI:456216"/>
        <dbReference type="EC" id="2.7.11.1"/>
    </reaction>
</comment>
<feature type="coiled-coil region" evidence="24">
    <location>
        <begin position="5780"/>
        <end position="5807"/>
    </location>
</feature>
<keyword evidence="11" id="KW-0479">Metal-binding</keyword>
<feature type="compositionally biased region" description="Low complexity" evidence="25">
    <location>
        <begin position="5514"/>
        <end position="5533"/>
    </location>
</feature>
<dbReference type="Gene3D" id="1.20.900.10">
    <property type="entry name" value="Dbl homology (DH) domain"/>
    <property type="match status" value="1"/>
</dbReference>
<dbReference type="FunFam" id="2.60.40.10:FF:000665">
    <property type="entry name" value="obscurin isoform X1"/>
    <property type="match status" value="1"/>
</dbReference>
<dbReference type="InterPro" id="IPR013783">
    <property type="entry name" value="Ig-like_fold"/>
</dbReference>
<evidence type="ECO:0000259" key="29">
    <source>
        <dbReference type="PROSITE" id="PS50853"/>
    </source>
</evidence>
<dbReference type="FunFam" id="2.60.40.10:FF:000898">
    <property type="entry name" value="Obscurin, cytoskeletal calmodulin and titin-interacting RhoGEF"/>
    <property type="match status" value="1"/>
</dbReference>
<dbReference type="FunFam" id="2.60.40.10:FF:000954">
    <property type="entry name" value="Obscurin, cytoskeletal calmodulin and titin-interacting RhoGEF"/>
    <property type="match status" value="1"/>
</dbReference>
<dbReference type="FunFam" id="2.60.40.10:FF:000228">
    <property type="entry name" value="obscurin isoform X4"/>
    <property type="match status" value="3"/>
</dbReference>
<dbReference type="Gene3D" id="2.60.40.10">
    <property type="entry name" value="Immunoglobulins"/>
    <property type="match status" value="56"/>
</dbReference>
<dbReference type="GO" id="GO:0005829">
    <property type="term" value="C:cytosol"/>
    <property type="evidence" value="ECO:0007669"/>
    <property type="project" value="UniProtKB-ARBA"/>
</dbReference>
<feature type="domain" description="Ig-like" evidence="28">
    <location>
        <begin position="331"/>
        <end position="414"/>
    </location>
</feature>
<feature type="domain" description="Ig-like" evidence="28">
    <location>
        <begin position="5951"/>
        <end position="6034"/>
    </location>
</feature>
<dbReference type="InterPro" id="IPR035526">
    <property type="entry name" value="Obscurin_SH3"/>
</dbReference>
<dbReference type="FunFam" id="2.60.40.10:FF:001214">
    <property type="entry name" value="Obscurin, cytoskeletal calmodulin and titin-interacting RhoGEF"/>
    <property type="match status" value="1"/>
</dbReference>
<feature type="domain" description="Fibronectin type-III" evidence="29">
    <location>
        <begin position="4477"/>
        <end position="4573"/>
    </location>
</feature>
<dbReference type="GO" id="GO:0004674">
    <property type="term" value="F:protein serine/threonine kinase activity"/>
    <property type="evidence" value="ECO:0007669"/>
    <property type="project" value="UniProtKB-KW"/>
</dbReference>
<dbReference type="FunFam" id="2.60.40.10:FF:000380">
    <property type="entry name" value="obscurin isoform X3"/>
    <property type="match status" value="1"/>
</dbReference>
<feature type="domain" description="Ig-like" evidence="28">
    <location>
        <begin position="795"/>
        <end position="884"/>
    </location>
</feature>
<dbReference type="FunFam" id="2.60.40.10:FF:000881">
    <property type="entry name" value="Obscurin, cytoskeletal calmodulin and titin-interacting RhoGEF"/>
    <property type="match status" value="1"/>
</dbReference>
<dbReference type="FunFam" id="2.60.40.10:FF:000148">
    <property type="entry name" value="titin isoform X1"/>
    <property type="match status" value="2"/>
</dbReference>
<feature type="domain" description="Ig-like" evidence="28">
    <location>
        <begin position="1070"/>
        <end position="1164"/>
    </location>
</feature>
<feature type="domain" description="Ig-like" evidence="28">
    <location>
        <begin position="2455"/>
        <end position="2546"/>
    </location>
</feature>
<comment type="catalytic activity">
    <reaction evidence="21">
        <text>L-threonyl-[protein] + ATP = O-phospho-L-threonyl-[protein] + ADP + H(+)</text>
        <dbReference type="Rhea" id="RHEA:46608"/>
        <dbReference type="Rhea" id="RHEA-COMP:11060"/>
        <dbReference type="Rhea" id="RHEA-COMP:11605"/>
        <dbReference type="ChEBI" id="CHEBI:15378"/>
        <dbReference type="ChEBI" id="CHEBI:30013"/>
        <dbReference type="ChEBI" id="CHEBI:30616"/>
        <dbReference type="ChEBI" id="CHEBI:61977"/>
        <dbReference type="ChEBI" id="CHEBI:456216"/>
        <dbReference type="EC" id="2.7.11.1"/>
    </reaction>
</comment>
<evidence type="ECO:0000313" key="31">
    <source>
        <dbReference type="Proteomes" id="UP000233120"/>
    </source>
</evidence>
<dbReference type="FunFam" id="2.60.40.10:FF:000872">
    <property type="entry name" value="Obscurin, cytoskeletal calmodulin and titin-interacting RhoGEF"/>
    <property type="match status" value="1"/>
</dbReference>
<evidence type="ECO:0000259" key="28">
    <source>
        <dbReference type="PROSITE" id="PS50835"/>
    </source>
</evidence>
<keyword evidence="18" id="KW-1015">Disulfide bond</keyword>
<evidence type="ECO:0000256" key="25">
    <source>
        <dbReference type="SAM" id="MobiDB-lite"/>
    </source>
</evidence>
<dbReference type="InterPro" id="IPR003961">
    <property type="entry name" value="FN3_dom"/>
</dbReference>
<feature type="domain" description="Ig-like" evidence="28">
    <location>
        <begin position="5213"/>
        <end position="5302"/>
    </location>
</feature>
<feature type="domain" description="Ig-like" evidence="28">
    <location>
        <begin position="1527"/>
        <end position="1605"/>
    </location>
</feature>
<keyword evidence="15" id="KW-0067">ATP-binding</keyword>
<dbReference type="SUPFAM" id="SSF49265">
    <property type="entry name" value="Fibronectin type III"/>
    <property type="match status" value="2"/>
</dbReference>
<dbReference type="FunFam" id="2.60.40.10:FF:001174">
    <property type="entry name" value="Obscurin, cytoskeletal calmodulin and titin-interacting RhoGEF"/>
    <property type="match status" value="1"/>
</dbReference>
<dbReference type="GO" id="GO:0005524">
    <property type="term" value="F:ATP binding"/>
    <property type="evidence" value="ECO:0007669"/>
    <property type="project" value="UniProtKB-KW"/>
</dbReference>
<keyword evidence="24" id="KW-0175">Coiled coil</keyword>
<evidence type="ECO:0000256" key="24">
    <source>
        <dbReference type="SAM" id="Coils"/>
    </source>
</evidence>
<feature type="domain" description="Ig-like" evidence="28">
    <location>
        <begin position="1984"/>
        <end position="2068"/>
    </location>
</feature>
<dbReference type="FunFam" id="2.30.30.40:FF:000124">
    <property type="entry name" value="obscurin isoform X2"/>
    <property type="match status" value="1"/>
</dbReference>
<dbReference type="InterPro" id="IPR000048">
    <property type="entry name" value="IQ_motif_EF-hand-BS"/>
</dbReference>
<feature type="domain" description="Ig-like" evidence="28">
    <location>
        <begin position="6045"/>
        <end position="6135"/>
    </location>
</feature>
<feature type="domain" description="Ig-like" evidence="28">
    <location>
        <begin position="1251"/>
        <end position="1341"/>
    </location>
</feature>
<feature type="compositionally biased region" description="Low complexity" evidence="25">
    <location>
        <begin position="6191"/>
        <end position="6208"/>
    </location>
</feature>
<dbReference type="InterPro" id="IPR055251">
    <property type="entry name" value="SOS1_NGEF_PH"/>
</dbReference>
<dbReference type="SUPFAM" id="SSF48065">
    <property type="entry name" value="DBL homology domain (DH-domain)"/>
    <property type="match status" value="1"/>
</dbReference>
<dbReference type="FunFam" id="2.60.40.10:FF:000866">
    <property type="entry name" value="Obscurin, cytoskeletal calmodulin and titin-interacting RhoGEF"/>
    <property type="match status" value="1"/>
</dbReference>
<dbReference type="PANTHER" id="PTHR35971">
    <property type="entry name" value="SI:DKEY-31G6.6"/>
    <property type="match status" value="1"/>
</dbReference>
<dbReference type="FunFam" id="2.60.40.10:FF:000965">
    <property type="entry name" value="Obscurin, cytoskeletal calmodulin and titin-interacting RhoGEF"/>
    <property type="match status" value="1"/>
</dbReference>
<feature type="domain" description="Ig-like" evidence="28">
    <location>
        <begin position="1435"/>
        <end position="1513"/>
    </location>
</feature>
<dbReference type="Gene3D" id="2.30.29.30">
    <property type="entry name" value="Pleckstrin-homology domain (PH domain)/Phosphotyrosine-binding domain (PTB)"/>
    <property type="match status" value="1"/>
</dbReference>
<feature type="domain" description="Ig-like" evidence="28">
    <location>
        <begin position="3930"/>
        <end position="4014"/>
    </location>
</feature>
<sequence>MDQSQFSGAPRFLTRPKAFVVSVGKDATLSCQIVGNPTPQVSWEKDQQPVAAGARFRLAQDGDLYRLTILDLALGDSGQYVCRARNAIGEAFAAVGLQVDAEAACAEQAPHFLLRPTSIHVREGSEATFRCRVGGSPKPAVSWSKDGRRLGEPDGPRVRVEELGEASALRIRAARPRDGGTYEVRAENPLGAASAAAALVVDSDAADTASPPGTSTAALLAHLQRRREAMRAEGAPASPPSTGTRTCTVTEGKHARLSCYVTGEPKPETVWKKDGQLVTEGRRHVVYEDAQENFVLKILFCKQSDRGLYTCTASNLVGQTYSSVLVVVREPAVPFKKRLQDLEVREKESATFLCVVPQPSTEAAWFKEETRLWASAKYGIEEEGTERRLTVRNVSADDDAVYICETQEGSRTVAELAVQGNLLRKLPRKTAVRVGDTAMFCVELAVPVGPVRWVRNQEEVVTGGRVAISAEGTRHTLTISQCCLEDVGQVVFMAGDCRTSTQFCVSAPRKPPLQPPVDPVVKAKTESSVILSWSPPPHGERPVTIDGYLVEKKKLGTYTWTRCHDAEWVATPELTVADVAEEGDFQFRVSALNSFGQSPYLEFPGNVHLAPQLAVRTPLKAVQAVEGGEVTFSVDLTVASAGEWFLDGQALKTSSVFEIRSDGTWHMLTIREVPASLHGAQLKFVANGIESSIRMEVRAAPGLTVHKPPAAAAREVLARLHEEAQLLAELSDQAAAVTWLKDGRMLPPGPKYEVQASAGRRVLLVRDVAREDAGLYECVSCGGRIAYQLSVQGLPCFLHKDMAGSYVDAVAGGPVQFECETSEAHVHVHWYKDGMELGRSGERFLQEDVGTRHRLVAATVTRQDEGIYSCRVGEDSVDFRLRVSEPKAVFAKEQLARREIQAEVGASATLSCEVAQDQTEVTWYKDGKKLSSSSKVHVEAVGCTRRLVVQQAGQADAGEYSCEARGQRISFCLDVAEPKVVFAKEQLAHRKLQAEAGASATLSCKVAQAQTEVMWYKDGKKLSSSSKVRMEATGCTRKLVVQQAGQADAGEYVCEAGGQRLSFHLDVKEPKVVFAKEQVAHSEVQAEAGARATLSCKVAQAQTEVTWYKDGKKLSSSLKVHMEANGYRRRLVVQQVGKMDAGDYSCEARGQRPKMMFAKEQSVHNEVWAEAGASAILSCEVAQAQMEVKWYKDGKKLSSSSKVRMEIKGCTRRLVVQQVGKADAGEYSCEAGGQRVSFQLHITGEFVSLTPKAVFAKEQSVHNEVQTEAGASATLSCEVAQAQTEVTWYKDGKKLSSSSKVRVEASGCMRQLVVQQAVQADAGEYSCEAGDQRLSFHLDVSEPKVVFAKKQPAHREVQTEAGASATLSCEMAQAQTEVTWYKDGKKLSSSSKVRMEAVGYTRRLVVQQAGQADAGEYSCEARGKQLSFRLHVAEPKAVFAKEQLVHREVQAQAGASATLNCEVAQAQTEVMWYKDGKKLSSSSKVHVEAEGCTRRLVVQQAGQADAGEYSCEAGGQRLSFRLHVAEPKAVFAKEQPVRREVQAELGTSATLSCEMAQAQTEVTWYKDGKKLSSSPKVRMEAVGCTRRLVVQQVGQADAGEYSCEAGGQRLSFGMHVAEPKVVFAKEQPAHRELQAEVGASATLSCEVAQAQTEVTWYKDRKKLSSSSKVRVEAVGCTRRLVVQQVGQTEAGEYSCEAGGQRLSFRLHVTGPEPQISERPCRSEPLVVKEHEDIVLTATLATPSVATVTWLKDGVEMRRSKRHETASQGDTHTLTVHGAQVLDSAVYSCRVGAEGQDFPVQVEEVAAKFCRPLKPVCGELGGTVTLACELSSACAEVVWRRGSTQLQVGKRFQMVAEGPVRLLTVLELRAEDAGEYVCESRDDHTSAQLTVSVPRVVKFMSGLSAVVAEEGCEATFQCVVSPSDAAVVWFRDGALLQPSEKFAISQSGTSHSLTISGLVLEDAGQITVEAEGVSSSAVLRVREAPVLFKKKLEPQTVEERSSVTLEVELTRPWPELRWTRNAAALAPGKNVEIHAEGARHRLVLHNVGFADRGFFGCETPDDKTQAKLTVEMRQVRLIRGLQAVEAQEQGTATMEVQLSHADVEGSWTRDGLRLQQGPTCHLAVRGPTHTLTLSGLRPEDSGLMVFKAEGVHTSALLVVTGIVRSLEDVEVMEKDSATFSCEVSHDEVPGQWFREGSKLRPSDNVRIRQEGARTSGYGGHGPTPRSSSVPAHTEPPFSPGRTYTLIYRRVLAEDAGEIKFVAENAESRAQLRVKELPVTLVRPLRDKIAMEKHRGVLECQVSRASAQVRWFKGSQELWPGPKYELVSDGLYRKLIISDVQAEDEDTYTCDAGDVKTSAQFFVEEQSITIVRGLQDVTVMEPAPAWFECETSIPSVRPPKWLLGKTVLQAGGNVALEQEGTVHRLMLRRTCSTMTGPVHFTIGKSRSSARLVVSDIPVVLTRPLEPKTGRELQSVVLSCDFRPAPKAVQWYKDDTPLSASEKFKMSLEGQMAELRILRLMPADAGVYRCQAGSAHSSTEVTVEAREVTVTGPLQDAEAMEEGRASFSCELSHEDEEVEWSLNGMPLYNDSFHEISHRGRCHMLVLKSVRRADAGTVCASSPKVSTSAHLEVRVKPVVFLKGLDDLSAEEHGTLALQCEVSDPEAHVVWRKDGVQLGPSDKYDFLHTAGTRGLVVHDLSPEDAGLYTCHVGSEETQARVSVHDLHVGITKRLKTVEVLEGESCSFECVLSHESASDPAMWTVGGKTVGSSSRFQATRQGRKYILVVREAAPSDAGEVVFSVRSLTSKASLIVKERPATIMKPLEDQRVAPGEDVELCCELSRAGTPVRWLKDGKAIRKSQKYDVVCEGTMAVLVIRGASLKDVGEYTCEVEASKSTASLCVEEKANCFTEELTNLQVEEKGTAVFTCKTERPAATVTWRKGLLELRASRKHQPSQDGLALQLTISALEKADSDIYTCDIGQAQSQAQLLVQGRRVHIIEDLEDVDVQEGSSATFRCRISPANYEPVHWFLDKTPLHANELNEIEAQPGGYHVLTLRQLALKDSGTIYFEAGDQRASAALRVTGKPSVFSRELTDATITEGEDLTLVCETSACDSPVCWTKDGKTLRGSARYQLSHEGHRAQLLITGATLQDSGRYKCETGGACSSSIVRVHGEPQQPQSLATVSPNCAMPFPAHHGIPSSFLDYRRNQENLAFAARLPPSRHPGTSMPAHFIGRLRHQESTEGATATLRCELSKVAPVEWRKGRESLRDGDRHRLRQDGAVCELQICGLAVADAGEYSCVCGEERTSATLTVKALLAKFTEGLRNEEAVEGATAMLWCELSKVAPVEWRKGPKNLRDGDRYILRQEGTRCELQICGLAMADAGEYLCVWGQERTSATLTIRALPARFIEDVKNQEAREGATAVLQCELSKADPVEWRKGSETLRDGNRYSLRQDGTRCELQIRGLSVADTGEYSCVCGQERTSATLTIRALPARFTQDLKTKEASEGATATLQCELSKVAPVEWKKGPETLRDGGRYSLKQDGTKCELQIHDLSVADAGEYSCICGQERTSVTLTIRALPAKFTEGLRNEETMEGATATLQCELSKAAPVEWRKGLEALRDGDKYSLRQEGAVCELQIHGLAMADTGVYSCVCGQERTSATLTVRALPARFIDNMTNQEAREGTTATLQCELNKAAPVEWRKGPETLRDGDRHSLRQDGTRCELQIRGLAVADAGEYSCICGQERTSATLTIRALPAKFTKGLKNEEATEGATAMLQCELSKAAPVEWRKGPETLRDGDRYSLRQDGTRCELQIHGLSVADTGEYSCVCGQEKTSATLIVKAPQPVFREPLQSLQAEEGSTATLQCELSEPTATVVWSKGGLQLRANGRREPRLQGCTAELVLRGLRREDTGEYTCTCGSQATSATLTVTAAPVRFLQELQPQEVDEGGTAHLRCELSRAGASVEWRKGSLELFPCAKYQMVQDGAAAELLVHGVEQEDAGDYTCDTGHTHSMASLSVRVPRPKFETRLQSLEQETGDIARLCCQLSDAESGATVQWLKEGVELHAGPKYEMRSQGAMRELLIHQLEAKDTGEYACVTGGQKTTASLRVTEPEVTIVRGLVDAEVLANEDVEFSCEVSRAGATGMQWCLQGLPLQSNEVTEVTVQDGRIHTLRLKGVTPEDAGTVSFHLGNCASSAQLTIRAPEVTILEPLQDVQLSEGQDASFQCRLSRASGQEACWALGGVPLQDNEMNDITVEQGTLHLLTLHKVTLEDAGTVSFHVGTCSSEAQLKVTAKNTVVRGLENVEALEGGEALFECQLSQPEVAAHTWLLDDEPVRTSENAEVVYFENGLRHLLLLKNLRPQDSCRVTFLAGDMVTSAFLTVRGWRLEILEPLKNAVVRAGAQALFTCTLSEVVPVGEASWYINGAAVQPDDADWTVTADGSHHALLLRSAQLLHAGEVTFACRDAVASARLTVLGLPDPPEDAEVVACSSHTVTLSWAAPMSDGGGGLCGYRVEVKEGAMGQWRLCHELVPGPECVVDGLAPGETYRFRVAAVGPVGAGEPVHLPQTVRLATPPKPVPPQPSAPESRQVAAGEDVCLELEVAAEAGEVIWHKGKERIQPSGRFEVVSQGRQQMLVIRGFTAEDQGEYHCGPAQGSTCPAAATFQVALSPASVDEAPPQPSLPLEAAQEGDLHQLWEALARKRRMSREPTLDSISELPEEDGRSQHLPQEAEEVAPDLSEGYSTADELARTGEADLSHTSSDDESRAGTPSLVTYLKKAGRQGTSPLTSKVGAPAAPSVKPQQQQEPLAAVRPPLGDLSTKDLGDPSMDKAAVKIQAAFKGYKVRKEMKQQEGPMFSHTFGDTEAQVGDALRLECVVASKADVRACWLKDGVELTDGRHHHIDQLGDGTCSLLITGLGHADAGHYTCQVSNKFGQVAHSACVVVSGTESEAESSSGGELDDAFRRAARRLHRLFRTKSPAEVSDEELFLSADEGPAEPEEPADWQTYHEDEHFICIRFEALTEARQAVTRFQEMFATLGIGVQINLVEEGPRRVEMRISKEAPAPVVPPEPLPSLLTSDAAPVFLTELQNQEVQDGYPVSFDCVVRGQPMPSVRWFKDGKLLEEDDHYMINEDQQGGHQLIITAVVPADMGVYRCLAENSVGVSSTKAELRVDLTSTDYDTAADATETSSYFSAQGYLSSREQEGTESTTDEGQLPQVVEELRDLQVAPGTRLAKFQLKVKGYPAPRLYWFKDGQPLTASAHIHMTDKKTLHTLEIISVTREDSGQYAAYISNAMGAAYSSARLLVRGGSTLCPLDVHEQLVPPRMLERFTPKKITPGGWDRGHPAPTVHWLREEAERGVLWIGPDTPGYTMASSAQQHSLVLLDVGRQHQGTYTCIASNAAGQALCSASLRVSGLSKVEEQEKVKEALISTFLQGTTQAVSAQGLETASFADLGGQRKGEPLAAKEALRHLSLAEVGTEELLQKLTSQITEMVSAKITQAKLQVPGGDSDDDSKTPSASPRHGRSRPSSSIQESSSESEDGDARGEIFDIYVVTADYLPLGAEQDAIALREGQYVEVLDAAHPLRWLVRTKPTKSSPSRQGWVSPAYLDRRLKLSPEWGAAEAPEFPGEAVSEDEYKSRLSSVIQELLSSEQAFVEELQFLQSHHLQHLERCPHVPAAVASQKAVIFRNVRDIGLFHSSFLQELQQCDTDDDVAMCFIKNQAAFEQYLEFLVGRVQAESVVVSTAIQEFYKKYAEEALSAGDPSQPPPPPLQHYLEQPVERVQRYQGLLKELIRNKARNRQNCALLEQAYAVVSALPQRAENKLHVSLMEKYPGTLEALGEPIRQGHFIVWEGAPGARMPWKGHNRHVFLFRNHLVCGLPAAGRVPHLLSMLSSIDLNDQVEGDDRAFEVWQEREDSVRKYLLQARTAIIKNSWVKEICGIQQRLALPVWRPPDFEEELADCTAELGETVKLACRVTGTPKPVISWYKDGKPVQVDPHHILIEDPDGSCALILDSLTSVDSGQYMCFAASAAGNCSTLGKILVQVPPRFMNQVRASPFVEGEDAQFTCTIEGAPYPQIRWYKDGALLTPGSKFQTLSEPRSGLLVLVIRAAGKEDLGLYECELVNRLGSTRASAELHIQSPTLQAREQCHREQLAGAVEVTEQETKVPKKTVIIEETITTVVKSPRGQRRSPSKSPSRSPSRCSASPLRPGLLAPDLLYLPGAGQPRRPEAEPGRKPVVPTLYVTEAEAHSPALPRLSGSQPKWVEVEETIEVQVKKMGPQGVSPTRDVPRSSSGHLFTLPGATPGGDPNSNNSNNKLLAQEAWAQGTAMVSIREPLVFHVDARGSVDWAASDTGCTMEEAGEEEGEDGDAFVTEESQDTHSLGDRDPKILTHNGRVLTLADLEDYVPGEGETFRCGGPGPGAPDDPPCEVSVIQREIGEPTVGQPVLLSVGHALGPRGPLGLFRHELRGASPPGPQVRSLEATSFLLPEAPARPVGSAPWTQSFCTRIRRSVDSGQSSFTTELSTQTINFGTVGETVTLHICPDKDGDEGAQP</sequence>
<dbReference type="OMA" id="CYEVEKM"/>
<dbReference type="FunFam" id="2.60.40.10:FF:001212">
    <property type="entry name" value="Obscurin, cytoskeletal calmodulin and titin-interacting RhoGEF"/>
    <property type="match status" value="1"/>
</dbReference>
<evidence type="ECO:0000256" key="13">
    <source>
        <dbReference type="ARBA" id="ARBA00022741"/>
    </source>
</evidence>
<evidence type="ECO:0000313" key="30">
    <source>
        <dbReference type="Ensembl" id="ENSMNEP00000033945.1"/>
    </source>
</evidence>
<feature type="domain" description="Ig-like" evidence="28">
    <location>
        <begin position="3220"/>
        <end position="3308"/>
    </location>
</feature>
<dbReference type="InterPro" id="IPR003598">
    <property type="entry name" value="Ig_sub2"/>
</dbReference>
<keyword evidence="12" id="KW-0677">Repeat</keyword>
<feature type="domain" description="Ig-like" evidence="28">
    <location>
        <begin position="1820"/>
        <end position="1891"/>
    </location>
</feature>
<keyword evidence="17" id="KW-0112">Calmodulin-binding</keyword>
<feature type="domain" description="Ig-like" evidence="28">
    <location>
        <begin position="110"/>
        <end position="202"/>
    </location>
</feature>
<evidence type="ECO:0000256" key="2">
    <source>
        <dbReference type="ARBA" id="ARBA00004123"/>
    </source>
</evidence>
<dbReference type="SMART" id="SM00409">
    <property type="entry name" value="IG"/>
    <property type="match status" value="53"/>
</dbReference>
<dbReference type="FunFam" id="2.60.40.10:FF:001032">
    <property type="entry name" value="Obscurin, cytoskeletal calmodulin and titin-interacting RhoGEF"/>
    <property type="match status" value="1"/>
</dbReference>
<comment type="subcellular location">
    <subcellularLocation>
        <location evidence="3">Cytoplasm</location>
    </subcellularLocation>
    <subcellularLocation>
        <location evidence="2">Nucleus</location>
    </subcellularLocation>
</comment>
<evidence type="ECO:0000256" key="22">
    <source>
        <dbReference type="ARBA" id="ARBA00048679"/>
    </source>
</evidence>
<dbReference type="SMART" id="SM00408">
    <property type="entry name" value="IGc2"/>
    <property type="match status" value="43"/>
</dbReference>